<reference evidence="2" key="1">
    <citation type="submission" date="2021-02" db="EMBL/GenBank/DDBJ databases">
        <authorList>
            <person name="Nowell W R."/>
        </authorList>
    </citation>
    <scope>NUCLEOTIDE SEQUENCE</scope>
</reference>
<evidence type="ECO:0000313" key="3">
    <source>
        <dbReference type="Proteomes" id="UP000663873"/>
    </source>
</evidence>
<feature type="compositionally biased region" description="Polar residues" evidence="1">
    <location>
        <begin position="17"/>
        <end position="52"/>
    </location>
</feature>
<name>A0A821UVL6_9BILA</name>
<dbReference type="AlphaFoldDB" id="A0A821UVL6"/>
<organism evidence="2 3">
    <name type="scientific">Rotaria socialis</name>
    <dbReference type="NCBI Taxonomy" id="392032"/>
    <lineage>
        <taxon>Eukaryota</taxon>
        <taxon>Metazoa</taxon>
        <taxon>Spiralia</taxon>
        <taxon>Gnathifera</taxon>
        <taxon>Rotifera</taxon>
        <taxon>Eurotatoria</taxon>
        <taxon>Bdelloidea</taxon>
        <taxon>Philodinida</taxon>
        <taxon>Philodinidae</taxon>
        <taxon>Rotaria</taxon>
    </lineage>
</organism>
<evidence type="ECO:0000313" key="2">
    <source>
        <dbReference type="EMBL" id="CAF4896964.1"/>
    </source>
</evidence>
<comment type="caution">
    <text evidence="2">The sequence shown here is derived from an EMBL/GenBank/DDBJ whole genome shotgun (WGS) entry which is preliminary data.</text>
</comment>
<dbReference type="Proteomes" id="UP000663873">
    <property type="component" value="Unassembled WGS sequence"/>
</dbReference>
<dbReference type="EMBL" id="CAJOBP010075415">
    <property type="protein sequence ID" value="CAF4896964.1"/>
    <property type="molecule type" value="Genomic_DNA"/>
</dbReference>
<keyword evidence="3" id="KW-1185">Reference proteome</keyword>
<accession>A0A821UVL6</accession>
<protein>
    <submittedName>
        <fullName evidence="2">Uncharacterized protein</fullName>
    </submittedName>
</protein>
<evidence type="ECO:0000256" key="1">
    <source>
        <dbReference type="SAM" id="MobiDB-lite"/>
    </source>
</evidence>
<proteinExistence type="predicted"/>
<feature type="region of interest" description="Disordered" evidence="1">
    <location>
        <begin position="15"/>
        <end position="52"/>
    </location>
</feature>
<feature type="non-terminal residue" evidence="2">
    <location>
        <position position="52"/>
    </location>
</feature>
<gene>
    <name evidence="2" type="ORF">UJA718_LOCUS45336</name>
</gene>
<sequence length="52" mass="5812">MGITQQLEQCHSLGGMNINNYPQPMTNQMTGLPPSNNLLYQTSSTNPFQNTR</sequence>